<keyword evidence="1" id="KW-1133">Transmembrane helix</keyword>
<dbReference type="Proteomes" id="UP001252875">
    <property type="component" value="Unassembled WGS sequence"/>
</dbReference>
<dbReference type="RefSeq" id="WP_311823335.1">
    <property type="nucleotide sequence ID" value="NZ_JARPYF010000013.1"/>
</dbReference>
<feature type="transmembrane region" description="Helical" evidence="1">
    <location>
        <begin position="187"/>
        <end position="206"/>
    </location>
</feature>
<feature type="transmembrane region" description="Helical" evidence="1">
    <location>
        <begin position="36"/>
        <end position="56"/>
    </location>
</feature>
<keyword evidence="1" id="KW-0472">Membrane</keyword>
<organism evidence="2 3">
    <name type="scientific">Enterococcus hulanensis</name>
    <dbReference type="NCBI Taxonomy" id="2559929"/>
    <lineage>
        <taxon>Bacteria</taxon>
        <taxon>Bacillati</taxon>
        <taxon>Bacillota</taxon>
        <taxon>Bacilli</taxon>
        <taxon>Lactobacillales</taxon>
        <taxon>Enterococcaceae</taxon>
        <taxon>Enterococcus</taxon>
    </lineage>
</organism>
<feature type="transmembrane region" description="Helical" evidence="1">
    <location>
        <begin position="98"/>
        <end position="116"/>
    </location>
</feature>
<keyword evidence="3" id="KW-1185">Reference proteome</keyword>
<evidence type="ECO:0000256" key="1">
    <source>
        <dbReference type="SAM" id="Phobius"/>
    </source>
</evidence>
<sequence>MNKSIDGFRLKVIAIVAMLLNHIGSGFNLYEQSSILYFLTEFIGKLTFPIMAYLLVEGFYYTRDRKKYAGRMAVFWLISIYPFHMLFSSSHSFSPIELVNNIFFTLLMGLLLMMSYEKVKTPLLRTLLVIFFSVSTIFSDWSLIGLLLIFGFYKGKNKQAGIWWPIAYTTAFLTLLLALMHSTAPDLVPLYEVFTGLGTLLVIPLLDAYNGERGYSPKWVKWGFYGFYPVHLVVLALIRMVIR</sequence>
<protein>
    <submittedName>
        <fullName evidence="2">TraX family protein</fullName>
    </submittedName>
</protein>
<feature type="transmembrane region" description="Helical" evidence="1">
    <location>
        <begin position="162"/>
        <end position="180"/>
    </location>
</feature>
<proteinExistence type="predicted"/>
<evidence type="ECO:0000313" key="3">
    <source>
        <dbReference type="Proteomes" id="UP001252875"/>
    </source>
</evidence>
<feature type="transmembrane region" description="Helical" evidence="1">
    <location>
        <begin position="128"/>
        <end position="150"/>
    </location>
</feature>
<feature type="transmembrane region" description="Helical" evidence="1">
    <location>
        <begin position="222"/>
        <end position="242"/>
    </location>
</feature>
<reference evidence="2 3" key="1">
    <citation type="submission" date="2023-03" db="EMBL/GenBank/DDBJ databases">
        <authorList>
            <person name="Shen W."/>
            <person name="Cai J."/>
        </authorList>
    </citation>
    <scope>NUCLEOTIDE SEQUENCE [LARGE SCALE GENOMIC DNA]</scope>
    <source>
        <strain evidence="2 3">D6-4</strain>
    </source>
</reference>
<feature type="transmembrane region" description="Helical" evidence="1">
    <location>
        <begin position="12"/>
        <end position="30"/>
    </location>
</feature>
<gene>
    <name evidence="2" type="ORF">P7D85_18645</name>
</gene>
<name>A0ABU3F5M8_9ENTE</name>
<dbReference type="Pfam" id="PF05857">
    <property type="entry name" value="TraX"/>
    <property type="match status" value="1"/>
</dbReference>
<keyword evidence="1" id="KW-0812">Transmembrane</keyword>
<accession>A0ABU3F5M8</accession>
<dbReference type="InterPro" id="IPR008875">
    <property type="entry name" value="TraX"/>
</dbReference>
<dbReference type="EMBL" id="JARPYI010000013">
    <property type="protein sequence ID" value="MDT2601803.1"/>
    <property type="molecule type" value="Genomic_DNA"/>
</dbReference>
<feature type="transmembrane region" description="Helical" evidence="1">
    <location>
        <begin position="68"/>
        <end position="86"/>
    </location>
</feature>
<comment type="caution">
    <text evidence="2">The sequence shown here is derived from an EMBL/GenBank/DDBJ whole genome shotgun (WGS) entry which is preliminary data.</text>
</comment>
<evidence type="ECO:0000313" key="2">
    <source>
        <dbReference type="EMBL" id="MDT2601803.1"/>
    </source>
</evidence>